<evidence type="ECO:0000256" key="2">
    <source>
        <dbReference type="ARBA" id="ARBA00023239"/>
    </source>
</evidence>
<evidence type="ECO:0000313" key="4">
    <source>
        <dbReference type="EMBL" id="MFC3179727.1"/>
    </source>
</evidence>
<gene>
    <name evidence="4" type="ORF">ACFOGH_01895</name>
</gene>
<evidence type="ECO:0000313" key="5">
    <source>
        <dbReference type="Proteomes" id="UP001595547"/>
    </source>
</evidence>
<dbReference type="Proteomes" id="UP001595547">
    <property type="component" value="Unassembled WGS sequence"/>
</dbReference>
<evidence type="ECO:0000256" key="3">
    <source>
        <dbReference type="RuleBase" id="RU003707"/>
    </source>
</evidence>
<name>A0ABV7IXB3_9RHOB</name>
<dbReference type="EMBL" id="JBHRTO010000001">
    <property type="protein sequence ID" value="MFC3179727.1"/>
    <property type="molecule type" value="Genomic_DNA"/>
</dbReference>
<dbReference type="Pfam" id="PF00378">
    <property type="entry name" value="ECH_1"/>
    <property type="match status" value="1"/>
</dbReference>
<comment type="caution">
    <text evidence="4">The sequence shown here is derived from an EMBL/GenBank/DDBJ whole genome shotgun (WGS) entry which is preliminary data.</text>
</comment>
<dbReference type="InterPro" id="IPR001753">
    <property type="entry name" value="Enoyl-CoA_hydra/iso"/>
</dbReference>
<dbReference type="Gene3D" id="3.90.226.10">
    <property type="entry name" value="2-enoyl-CoA Hydratase, Chain A, domain 1"/>
    <property type="match status" value="1"/>
</dbReference>
<comment type="similarity">
    <text evidence="1 3">Belongs to the enoyl-CoA hydratase/isomerase family.</text>
</comment>
<sequence>METLILTPHDLWLQITLNRPEAKNALNTATLAALAAALQAATADANIRAVLLHGAEGNFAAGADITEIEGKTSAQAATDPRKVHWAAIRAFPKPLIAAVDGFALGGGLELALMADLMILGDSARLGLPETNLGLIPGAGGTQRLLALAGRARASRMILSGEIIDADTAHAWGIAAYRATGAALPDAIALAEKIALRAPLALQAAKAALVAGDESPRAFPLERAGFEALMDTADKAEGIAAFRAKRKPQFKGQ</sequence>
<protein>
    <submittedName>
        <fullName evidence="4">Enoyl-CoA hydratase-related protein</fullName>
    </submittedName>
</protein>
<dbReference type="InterPro" id="IPR029045">
    <property type="entry name" value="ClpP/crotonase-like_dom_sf"/>
</dbReference>
<dbReference type="Gene3D" id="1.10.12.10">
    <property type="entry name" value="Lyase 2-enoyl-coa Hydratase, Chain A, domain 2"/>
    <property type="match status" value="1"/>
</dbReference>
<dbReference type="PROSITE" id="PS00166">
    <property type="entry name" value="ENOYL_COA_HYDRATASE"/>
    <property type="match status" value="1"/>
</dbReference>
<dbReference type="PANTHER" id="PTHR11941:SF54">
    <property type="entry name" value="ENOYL-COA HYDRATASE, MITOCHONDRIAL"/>
    <property type="match status" value="1"/>
</dbReference>
<dbReference type="SUPFAM" id="SSF52096">
    <property type="entry name" value="ClpP/crotonase"/>
    <property type="match status" value="1"/>
</dbReference>
<accession>A0ABV7IXB3</accession>
<dbReference type="CDD" id="cd06558">
    <property type="entry name" value="crotonase-like"/>
    <property type="match status" value="1"/>
</dbReference>
<proteinExistence type="inferred from homology"/>
<dbReference type="PANTHER" id="PTHR11941">
    <property type="entry name" value="ENOYL-COA HYDRATASE-RELATED"/>
    <property type="match status" value="1"/>
</dbReference>
<keyword evidence="2" id="KW-0456">Lyase</keyword>
<dbReference type="InterPro" id="IPR018376">
    <property type="entry name" value="Enoyl-CoA_hyd/isom_CS"/>
</dbReference>
<organism evidence="4 5">
    <name type="scientific">Cypionkella sinensis</name>
    <dbReference type="NCBI Taxonomy" id="1756043"/>
    <lineage>
        <taxon>Bacteria</taxon>
        <taxon>Pseudomonadati</taxon>
        <taxon>Pseudomonadota</taxon>
        <taxon>Alphaproteobacteria</taxon>
        <taxon>Rhodobacterales</taxon>
        <taxon>Paracoccaceae</taxon>
        <taxon>Cypionkella</taxon>
    </lineage>
</organism>
<reference evidence="5" key="1">
    <citation type="journal article" date="2019" name="Int. J. Syst. Evol. Microbiol.">
        <title>The Global Catalogue of Microorganisms (GCM) 10K type strain sequencing project: providing services to taxonomists for standard genome sequencing and annotation.</title>
        <authorList>
            <consortium name="The Broad Institute Genomics Platform"/>
            <consortium name="The Broad Institute Genome Sequencing Center for Infectious Disease"/>
            <person name="Wu L."/>
            <person name="Ma J."/>
        </authorList>
    </citation>
    <scope>NUCLEOTIDE SEQUENCE [LARGE SCALE GENOMIC DNA]</scope>
    <source>
        <strain evidence="5">KCTC 52039</strain>
    </source>
</reference>
<dbReference type="InterPro" id="IPR014748">
    <property type="entry name" value="Enoyl-CoA_hydra_C"/>
</dbReference>
<evidence type="ECO:0000256" key="1">
    <source>
        <dbReference type="ARBA" id="ARBA00005254"/>
    </source>
</evidence>
<keyword evidence="5" id="KW-1185">Reference proteome</keyword>
<dbReference type="RefSeq" id="WP_380071358.1">
    <property type="nucleotide sequence ID" value="NZ_JBHRTO010000001.1"/>
</dbReference>